<dbReference type="PANTHER" id="PTHR37469">
    <property type="entry name" value="CELLOBIONIC ACID PHOSPHORYLASE-RELATED"/>
    <property type="match status" value="1"/>
</dbReference>
<dbReference type="GO" id="GO:0030246">
    <property type="term" value="F:carbohydrate binding"/>
    <property type="evidence" value="ECO:0007669"/>
    <property type="project" value="InterPro"/>
</dbReference>
<comment type="caution">
    <text evidence="6">The sequence shown here is derived from an EMBL/GenBank/DDBJ whole genome shotgun (WGS) entry which is preliminary data.</text>
</comment>
<reference evidence="6 7" key="1">
    <citation type="submission" date="2014-05" db="EMBL/GenBank/DDBJ databases">
        <title>De novo Genome Sequence of Spirocheata sp.</title>
        <authorList>
            <person name="Shivani Y."/>
            <person name="Subhash Y."/>
            <person name="Tushar L."/>
            <person name="Sasikala C."/>
            <person name="Ramana C.V."/>
        </authorList>
    </citation>
    <scope>NUCLEOTIDE SEQUENCE [LARGE SCALE GENOMIC DNA]</scope>
    <source>
        <strain evidence="6 7">JC230</strain>
    </source>
</reference>
<dbReference type="SUPFAM" id="SSF74650">
    <property type="entry name" value="Galactose mutarotase-like"/>
    <property type="match status" value="1"/>
</dbReference>
<dbReference type="RefSeq" id="WP_037550131.1">
    <property type="nucleotide sequence ID" value="NZ_JNUP01000072.1"/>
</dbReference>
<dbReference type="Pfam" id="PF06165">
    <property type="entry name" value="GH94_b-supersand"/>
    <property type="match status" value="1"/>
</dbReference>
<feature type="domain" description="Glycosyl hydrolase 94 catalytic" evidence="5">
    <location>
        <begin position="335"/>
        <end position="762"/>
    </location>
</feature>
<evidence type="ECO:0000259" key="5">
    <source>
        <dbReference type="Pfam" id="PF17167"/>
    </source>
</evidence>
<dbReference type="InterPro" id="IPR012341">
    <property type="entry name" value="6hp_glycosidase-like_sf"/>
</dbReference>
<feature type="domain" description="Glycosyl hydrolase 94 supersandwich" evidence="4">
    <location>
        <begin position="11"/>
        <end position="275"/>
    </location>
</feature>
<accession>A0A098QS76</accession>
<evidence type="ECO:0000256" key="1">
    <source>
        <dbReference type="ARBA" id="ARBA00022676"/>
    </source>
</evidence>
<dbReference type="InterPro" id="IPR052047">
    <property type="entry name" value="GH94_Enzymes"/>
</dbReference>
<dbReference type="GO" id="GO:0016757">
    <property type="term" value="F:glycosyltransferase activity"/>
    <property type="evidence" value="ECO:0007669"/>
    <property type="project" value="UniProtKB-KW"/>
</dbReference>
<dbReference type="PANTHER" id="PTHR37469:SF2">
    <property type="entry name" value="CELLOBIONIC ACID PHOSPHORYLASE"/>
    <property type="match status" value="1"/>
</dbReference>
<dbReference type="InterPro" id="IPR037018">
    <property type="entry name" value="GH65_N"/>
</dbReference>
<dbReference type="InterPro" id="IPR010383">
    <property type="entry name" value="Glyco_hydrolase_94_b-supersand"/>
</dbReference>
<dbReference type="Proteomes" id="UP000029692">
    <property type="component" value="Unassembled WGS sequence"/>
</dbReference>
<evidence type="ECO:0000313" key="6">
    <source>
        <dbReference type="EMBL" id="KGE70730.1"/>
    </source>
</evidence>
<evidence type="ECO:0000256" key="2">
    <source>
        <dbReference type="ARBA" id="ARBA00022679"/>
    </source>
</evidence>
<dbReference type="Gene3D" id="2.70.98.40">
    <property type="entry name" value="Glycoside hydrolase, family 65, N-terminal domain"/>
    <property type="match status" value="1"/>
</dbReference>
<dbReference type="Pfam" id="PF03633">
    <property type="entry name" value="Glyco_hydro_65C"/>
    <property type="match status" value="1"/>
</dbReference>
<dbReference type="AlphaFoldDB" id="A0A098QS76"/>
<dbReference type="InterPro" id="IPR033432">
    <property type="entry name" value="GH94_catalytic"/>
</dbReference>
<proteinExistence type="predicted"/>
<evidence type="ECO:0000313" key="7">
    <source>
        <dbReference type="Proteomes" id="UP000029692"/>
    </source>
</evidence>
<evidence type="ECO:0000259" key="3">
    <source>
        <dbReference type="Pfam" id="PF03633"/>
    </source>
</evidence>
<feature type="domain" description="Glycoside hydrolase family 65 C-terminal" evidence="3">
    <location>
        <begin position="768"/>
        <end position="809"/>
    </location>
</feature>
<sequence length="857" mass="96074">MKYGFFDDSAREYVITTPRTPFPWINYLGNDGFFGLVSNTAGGYSFYRDATYRRITRYRYNNIPTDEGGRYYFIKDGDTVWNPGWAPSRTELDSYECRHGLGYTRISSAKNGIEAQLTLLVPLETKAEVHALRLTNTTNTPRTLGLASFAEFALWNAQDDTTNFQRNLSTGEVEVEVNGQGSAVYHRTEYRERRNHYSYLWANFQADSFDTDRASFVGQYNHLGDPQALAGQGFGEKKSSVANGWSPIASLQKELTLKPGESRDFVFVLGYVEVPEAEKFESTIPAGQTLPEGFWMSGLGTTDRHLVNKAPAREVQNRFSQDGSVQKAFDELAAFWKGLLETYQATTPEEQTNRMVNIWNQYQCMVTYNLARSASYFESGIGRGLGFRDTNQDLLGFVHQIPQRARERILDVAATQFEDGGCYHQFQPLTKKGNNAIGGNFHDDPLWLILSVSAYVKETGDWSILDESVPFDHKPETAAPLFDHLVRSWEHVINNRGPHDLPLIGRADWNDCLNLNCFSKEPNESFQTTGDGTGKVAESLFIAGLFCYAAPELEELAKRRGDTTLADQVAESRTAMEKAIEASGWDGQWFLRAYDAQGNPVGSRQNKEGKIFIESQGICGMARVGAESKYPRQALDSVRAWLNTPYGIVLQQPAYSQYYLELGEISTYPPGYKENAGIFCHNNPWIMIAEALEGRGDRVFEYYKAICPAYLEDQSEIRKLEPYVYAQMVAGKDAPSHGEAKNSWLTGTAAWNFVVVSQHILGVQPHFDGLRFAPILPSHWNSTSISRVFRGVRYNISVTKAKTSWESGKTPTGTLCSLTVDGKSLAVDDSGEQYPLPWALLPLGKEGQTVEVVAEVR</sequence>
<dbReference type="OrthoDB" id="9769991at2"/>
<dbReference type="InterPro" id="IPR011013">
    <property type="entry name" value="Gal_mutarotase_sf_dom"/>
</dbReference>
<dbReference type="Gene3D" id="2.60.420.10">
    <property type="entry name" value="Maltose phosphorylase, domain 3"/>
    <property type="match status" value="1"/>
</dbReference>
<keyword evidence="7" id="KW-1185">Reference proteome</keyword>
<dbReference type="Gene3D" id="1.50.10.10">
    <property type="match status" value="1"/>
</dbReference>
<dbReference type="SUPFAM" id="SSF48208">
    <property type="entry name" value="Six-hairpin glycosidases"/>
    <property type="match status" value="1"/>
</dbReference>
<dbReference type="Pfam" id="PF17167">
    <property type="entry name" value="Glyco_hydro_94"/>
    <property type="match status" value="1"/>
</dbReference>
<dbReference type="GO" id="GO:0005975">
    <property type="term" value="P:carbohydrate metabolic process"/>
    <property type="evidence" value="ECO:0007669"/>
    <property type="project" value="InterPro"/>
</dbReference>
<evidence type="ECO:0000259" key="4">
    <source>
        <dbReference type="Pfam" id="PF06165"/>
    </source>
</evidence>
<dbReference type="Gene3D" id="1.20.890.20">
    <property type="entry name" value="mpn423 like domain"/>
    <property type="match status" value="1"/>
</dbReference>
<organism evidence="6 7">
    <name type="scientific">Spirochaeta lutea</name>
    <dbReference type="NCBI Taxonomy" id="1480694"/>
    <lineage>
        <taxon>Bacteria</taxon>
        <taxon>Pseudomonadati</taxon>
        <taxon>Spirochaetota</taxon>
        <taxon>Spirochaetia</taxon>
        <taxon>Spirochaetales</taxon>
        <taxon>Spirochaetaceae</taxon>
        <taxon>Spirochaeta</taxon>
    </lineage>
</organism>
<keyword evidence="2 6" id="KW-0808">Transferase</keyword>
<dbReference type="STRING" id="1480694.DC28_14605"/>
<gene>
    <name evidence="6" type="ORF">DC28_14605</name>
</gene>
<dbReference type="EMBL" id="JNUP01000072">
    <property type="protein sequence ID" value="KGE70730.1"/>
    <property type="molecule type" value="Genomic_DNA"/>
</dbReference>
<protein>
    <submittedName>
        <fullName evidence="6">Glycosyl transferase</fullName>
    </submittedName>
</protein>
<dbReference type="SMART" id="SM01068">
    <property type="entry name" value="CBM_X"/>
    <property type="match status" value="1"/>
</dbReference>
<dbReference type="InterPro" id="IPR008928">
    <property type="entry name" value="6-hairpin_glycosidase_sf"/>
</dbReference>
<name>A0A098QS76_9SPIO</name>
<keyword evidence="1" id="KW-0328">Glycosyltransferase</keyword>
<dbReference type="eggNOG" id="COG3459">
    <property type="taxonomic scope" value="Bacteria"/>
</dbReference>
<dbReference type="InterPro" id="IPR005194">
    <property type="entry name" value="Glyco_hydro_65_C"/>
</dbReference>